<organism evidence="4 5">
    <name type="scientific">Liquidambar formosana</name>
    <name type="common">Formosan gum</name>
    <dbReference type="NCBI Taxonomy" id="63359"/>
    <lineage>
        <taxon>Eukaryota</taxon>
        <taxon>Viridiplantae</taxon>
        <taxon>Streptophyta</taxon>
        <taxon>Embryophyta</taxon>
        <taxon>Tracheophyta</taxon>
        <taxon>Spermatophyta</taxon>
        <taxon>Magnoliopsida</taxon>
        <taxon>eudicotyledons</taxon>
        <taxon>Gunneridae</taxon>
        <taxon>Pentapetalae</taxon>
        <taxon>Saxifragales</taxon>
        <taxon>Altingiaceae</taxon>
        <taxon>Liquidambar</taxon>
    </lineage>
</organism>
<dbReference type="GO" id="GO:0035251">
    <property type="term" value="F:UDP-glucosyltransferase activity"/>
    <property type="evidence" value="ECO:0007669"/>
    <property type="project" value="TreeGrafter"/>
</dbReference>
<reference evidence="4 5" key="1">
    <citation type="journal article" date="2024" name="Plant J.">
        <title>Genome sequences and population genomics reveal climatic adaptation and genomic divergence between two closely related sweetgum species.</title>
        <authorList>
            <person name="Xu W.Q."/>
            <person name="Ren C.Q."/>
            <person name="Zhang X.Y."/>
            <person name="Comes H.P."/>
            <person name="Liu X.H."/>
            <person name="Li Y.G."/>
            <person name="Kettle C.J."/>
            <person name="Jalonen R."/>
            <person name="Gaisberger H."/>
            <person name="Ma Y.Z."/>
            <person name="Qiu Y.X."/>
        </authorList>
    </citation>
    <scope>NUCLEOTIDE SEQUENCE [LARGE SCALE GENOMIC DNA]</scope>
    <source>
        <strain evidence="4">Hangzhou</strain>
    </source>
</reference>
<keyword evidence="3" id="KW-0808">Transferase</keyword>
<dbReference type="Gene3D" id="3.40.50.2000">
    <property type="entry name" value="Glycogen Phosphorylase B"/>
    <property type="match status" value="1"/>
</dbReference>
<dbReference type="SUPFAM" id="SSF53756">
    <property type="entry name" value="UDP-Glycosyltransferase/glycogen phosphorylase"/>
    <property type="match status" value="1"/>
</dbReference>
<evidence type="ECO:0000256" key="2">
    <source>
        <dbReference type="ARBA" id="ARBA00022676"/>
    </source>
</evidence>
<evidence type="ECO:0000256" key="3">
    <source>
        <dbReference type="ARBA" id="ARBA00022679"/>
    </source>
</evidence>
<evidence type="ECO:0000313" key="5">
    <source>
        <dbReference type="Proteomes" id="UP001415857"/>
    </source>
</evidence>
<gene>
    <name evidence="4" type="ORF">L1049_014746</name>
</gene>
<dbReference type="PANTHER" id="PTHR48047:SF45">
    <property type="entry name" value="SCOPOLETIN GLUCOSYLTRANSFERASE-LIKE"/>
    <property type="match status" value="1"/>
</dbReference>
<dbReference type="AlphaFoldDB" id="A0AAP0S2R5"/>
<dbReference type="Proteomes" id="UP001415857">
    <property type="component" value="Unassembled WGS sequence"/>
</dbReference>
<accession>A0AAP0S2R5</accession>
<evidence type="ECO:0000313" key="4">
    <source>
        <dbReference type="EMBL" id="KAK9286352.1"/>
    </source>
</evidence>
<keyword evidence="2" id="KW-0328">Glycosyltransferase</keyword>
<comment type="caution">
    <text evidence="4">The sequence shown here is derived from an EMBL/GenBank/DDBJ whole genome shotgun (WGS) entry which is preliminary data.</text>
</comment>
<dbReference type="FunFam" id="3.40.50.2000:FF:000071">
    <property type="entry name" value="Glycosyltransferase"/>
    <property type="match status" value="1"/>
</dbReference>
<proteinExistence type="inferred from homology"/>
<dbReference type="PANTHER" id="PTHR48047">
    <property type="entry name" value="GLYCOSYLTRANSFERASE"/>
    <property type="match status" value="1"/>
</dbReference>
<dbReference type="EMBL" id="JBBPBK010000004">
    <property type="protein sequence ID" value="KAK9286352.1"/>
    <property type="molecule type" value="Genomic_DNA"/>
</dbReference>
<protein>
    <submittedName>
        <fullName evidence="4">Uncharacterized protein</fullName>
    </submittedName>
</protein>
<sequence>MDSKPLHIFYFPFIAPGHMIPTIDMARLFAFHGVKATIITTHLNAPLFSKTIEKDRQLGSEISIRTVKFPSAEAGLPEDCENLNSITSHEMSLIFYKALSLLQQPLEQLLEECRPDCLVADMMFPWATEVAGRFGIPRLVFHGTSFFALCVSDGLMCHQPYKNIASDSEAFVVPGLPDQIKMTMLHLPNYVREGSKNELSNLMDQSLQAELTSYGIIMNSFYELEPAYTEHYRKVMMNMNV</sequence>
<name>A0AAP0S2R5_LIQFO</name>
<evidence type="ECO:0000256" key="1">
    <source>
        <dbReference type="ARBA" id="ARBA00009995"/>
    </source>
</evidence>
<comment type="similarity">
    <text evidence="1">Belongs to the UDP-glycosyltransferase family.</text>
</comment>
<keyword evidence="5" id="KW-1185">Reference proteome</keyword>